<dbReference type="RefSeq" id="WP_133314463.1">
    <property type="nucleotide sequence ID" value="NZ_SMTL01000001.1"/>
</dbReference>
<protein>
    <recommendedName>
        <fullName evidence="4">DUF2125 domain-containing protein</fullName>
    </recommendedName>
</protein>
<comment type="caution">
    <text evidence="2">The sequence shown here is derived from an EMBL/GenBank/DDBJ whole genome shotgun (WGS) entry which is preliminary data.</text>
</comment>
<sequence length="480" mass="52297">MRLLTALLFSTALGAHPAGAAEITYQGAKQIEEKIISYLPDSIAKPGLLSVRPGTSAYELAVDFSILLKDVDPKTFTIDGLKPFLSAIRPLDDGTWHLSQSDSLEVKGHVTAADETSDFGYKIDAFRFDGVYDPQILYFRSGEMTANGMTMTSKSGGQSLDARFGSMKSTMDSSREAEGKVTLRSNAVIKSFAETVVDPSGMQVEFSADTFLVDVALTGLAFKPLQDIVLFVMDKAEVEQLVEEDKTRLKDMIRASLPVFDGLAETIDFANLDVDTPAGRFGAETLRYTINSTGLSDGAKAGFGISVDTPSIPPDLVPEMFKVAIPDNFSLNISVDKLNLASGIRYFLDHADLDADTPLNDEQSAEIGRIFLPGGAVTIRYDDVQARSSIYDFSLSGTTTFYPDDTARQNTEVTVYARDLDKTIAYLQQNAQAVPDFNQAAFFVLMAKGFAKQAPDGRQMWTVSVDETNKVKINGQDLPF</sequence>
<name>A0A4R5UMB6_9HYPH</name>
<organism evidence="2 3">
    <name type="scientific">Rhizobium deserti</name>
    <dbReference type="NCBI Taxonomy" id="2547961"/>
    <lineage>
        <taxon>Bacteria</taxon>
        <taxon>Pseudomonadati</taxon>
        <taxon>Pseudomonadota</taxon>
        <taxon>Alphaproteobacteria</taxon>
        <taxon>Hyphomicrobiales</taxon>
        <taxon>Rhizobiaceae</taxon>
        <taxon>Rhizobium/Agrobacterium group</taxon>
        <taxon>Rhizobium</taxon>
    </lineage>
</organism>
<proteinExistence type="predicted"/>
<feature type="signal peptide" evidence="1">
    <location>
        <begin position="1"/>
        <end position="20"/>
    </location>
</feature>
<dbReference type="AlphaFoldDB" id="A0A4R5UMB6"/>
<accession>A0A4R5UMB6</accession>
<gene>
    <name evidence="2" type="ORF">E2F50_02425</name>
</gene>
<feature type="chain" id="PRO_5020294460" description="DUF2125 domain-containing protein" evidence="1">
    <location>
        <begin position="21"/>
        <end position="480"/>
    </location>
</feature>
<keyword evidence="1" id="KW-0732">Signal</keyword>
<evidence type="ECO:0000313" key="3">
    <source>
        <dbReference type="Proteomes" id="UP000295238"/>
    </source>
</evidence>
<dbReference type="OrthoDB" id="8301995at2"/>
<dbReference type="EMBL" id="SMTL01000001">
    <property type="protein sequence ID" value="TDK39015.1"/>
    <property type="molecule type" value="Genomic_DNA"/>
</dbReference>
<evidence type="ECO:0008006" key="4">
    <source>
        <dbReference type="Google" id="ProtNLM"/>
    </source>
</evidence>
<dbReference type="Proteomes" id="UP000295238">
    <property type="component" value="Unassembled WGS sequence"/>
</dbReference>
<keyword evidence="3" id="KW-1185">Reference proteome</keyword>
<reference evidence="2 3" key="1">
    <citation type="submission" date="2019-03" db="EMBL/GenBank/DDBJ databases">
        <title>Rhizobium sp. nov., an bacterium isolated from biocrust in Mu Us Desert.</title>
        <authorList>
            <person name="Lixiong L."/>
        </authorList>
    </citation>
    <scope>NUCLEOTIDE SEQUENCE [LARGE SCALE GENOMIC DNA]</scope>
    <source>
        <strain evidence="2 3">SPY-1</strain>
    </source>
</reference>
<evidence type="ECO:0000256" key="1">
    <source>
        <dbReference type="SAM" id="SignalP"/>
    </source>
</evidence>
<evidence type="ECO:0000313" key="2">
    <source>
        <dbReference type="EMBL" id="TDK39015.1"/>
    </source>
</evidence>